<dbReference type="InterPro" id="IPR005829">
    <property type="entry name" value="Sugar_transporter_CS"/>
</dbReference>
<dbReference type="GO" id="GO:0022857">
    <property type="term" value="F:transmembrane transporter activity"/>
    <property type="evidence" value="ECO:0007669"/>
    <property type="project" value="InterPro"/>
</dbReference>
<dbReference type="EMBL" id="RHHT01000027">
    <property type="protein sequence ID" value="RNB77935.1"/>
    <property type="molecule type" value="Genomic_DNA"/>
</dbReference>
<dbReference type="Gene3D" id="1.20.1250.20">
    <property type="entry name" value="MFS general substrate transporter like domains"/>
    <property type="match status" value="2"/>
</dbReference>
<evidence type="ECO:0000256" key="1">
    <source>
        <dbReference type="ARBA" id="ARBA00004651"/>
    </source>
</evidence>
<evidence type="ECO:0000313" key="8">
    <source>
        <dbReference type="EMBL" id="RNB77935.1"/>
    </source>
</evidence>
<dbReference type="PROSITE" id="PS00216">
    <property type="entry name" value="SUGAR_TRANSPORT_1"/>
    <property type="match status" value="1"/>
</dbReference>
<dbReference type="PANTHER" id="PTHR23521">
    <property type="entry name" value="TRANSPORTER MFS SUPERFAMILY"/>
    <property type="match status" value="1"/>
</dbReference>
<protein>
    <submittedName>
        <fullName evidence="8">MFS transporter</fullName>
    </submittedName>
</protein>
<comment type="caution">
    <text evidence="8">The sequence shown here is derived from an EMBL/GenBank/DDBJ whole genome shotgun (WGS) entry which is preliminary data.</text>
</comment>
<dbReference type="AlphaFoldDB" id="A0A3M8CSW4"/>
<dbReference type="CDD" id="cd17477">
    <property type="entry name" value="MFS_YcaD_like"/>
    <property type="match status" value="1"/>
</dbReference>
<dbReference type="InterPro" id="IPR020846">
    <property type="entry name" value="MFS_dom"/>
</dbReference>
<reference evidence="8 9" key="1">
    <citation type="submission" date="2018-10" db="EMBL/GenBank/DDBJ databases">
        <title>Phylogenomics of Brevibacillus.</title>
        <authorList>
            <person name="Dunlap C."/>
        </authorList>
    </citation>
    <scope>NUCLEOTIDE SEQUENCE [LARGE SCALE GENOMIC DNA]</scope>
    <source>
        <strain evidence="8 9">JCM 15085</strain>
    </source>
</reference>
<keyword evidence="5" id="KW-1133">Transmembrane helix</keyword>
<sequence length="396" mass="42987">MQSSRYTFWVLIVVVAVAGANQGLTIPLLAVLLEQQGVSSVVNGLNATALYLGIVLVSPWLEIPLRRLGYKNTIFWGLVLLTGSTLLVPVFSSLTIWFILRLLMGVGDSSLHYASQMWVTKITSEKNRGRDLSIYGLAFGIGFGIGPLGLNLLAFGLWVPFAALIVLYGIAYMLLARIKNDFPEEIRQTEKKQNKYVTVLRIGWLALIPAFLYGFMETSLNGSFPVYALRTGLSLEWMSLILPSFIVGSIILQMPLGALSDRIGRKKVMFVCALVGAAAFFLFPLAGENVWVMMLLLAVAGAAVGSFYSLGLAYAADLLPGSLIPTVGIVAGINFGVASILAPGINGYLMQAWEPWTMFWLMGAQLLAFAAACLVHRSRPKQAATEQHGQKIFTGA</sequence>
<keyword evidence="3" id="KW-1003">Cell membrane</keyword>
<dbReference type="PANTHER" id="PTHR23521:SF2">
    <property type="entry name" value="TRANSPORTER MFS SUPERFAMILY"/>
    <property type="match status" value="1"/>
</dbReference>
<evidence type="ECO:0000256" key="4">
    <source>
        <dbReference type="ARBA" id="ARBA00022692"/>
    </source>
</evidence>
<gene>
    <name evidence="8" type="ORF">EDM58_13055</name>
</gene>
<evidence type="ECO:0000256" key="3">
    <source>
        <dbReference type="ARBA" id="ARBA00022475"/>
    </source>
</evidence>
<proteinExistence type="predicted"/>
<accession>A0A3M8CSW4</accession>
<dbReference type="InterPro" id="IPR011701">
    <property type="entry name" value="MFS"/>
</dbReference>
<evidence type="ECO:0000256" key="6">
    <source>
        <dbReference type="ARBA" id="ARBA00023136"/>
    </source>
</evidence>
<dbReference type="InterPro" id="IPR047200">
    <property type="entry name" value="MFS_YcaD-like"/>
</dbReference>
<dbReference type="SUPFAM" id="SSF103473">
    <property type="entry name" value="MFS general substrate transporter"/>
    <property type="match status" value="1"/>
</dbReference>
<organism evidence="8 9">
    <name type="scientific">Brevibacillus panacihumi</name>
    <dbReference type="NCBI Taxonomy" id="497735"/>
    <lineage>
        <taxon>Bacteria</taxon>
        <taxon>Bacillati</taxon>
        <taxon>Bacillota</taxon>
        <taxon>Bacilli</taxon>
        <taxon>Bacillales</taxon>
        <taxon>Paenibacillaceae</taxon>
        <taxon>Brevibacillus</taxon>
    </lineage>
</organism>
<comment type="subcellular location">
    <subcellularLocation>
        <location evidence="1">Cell membrane</location>
        <topology evidence="1">Multi-pass membrane protein</topology>
    </subcellularLocation>
</comment>
<keyword evidence="2" id="KW-0813">Transport</keyword>
<dbReference type="GO" id="GO:0005886">
    <property type="term" value="C:plasma membrane"/>
    <property type="evidence" value="ECO:0007669"/>
    <property type="project" value="UniProtKB-SubCell"/>
</dbReference>
<dbReference type="InterPro" id="IPR036259">
    <property type="entry name" value="MFS_trans_sf"/>
</dbReference>
<keyword evidence="6" id="KW-0472">Membrane</keyword>
<dbReference type="RefSeq" id="WP_122913721.1">
    <property type="nucleotide sequence ID" value="NZ_RHHT01000027.1"/>
</dbReference>
<evidence type="ECO:0000313" key="9">
    <source>
        <dbReference type="Proteomes" id="UP000281915"/>
    </source>
</evidence>
<name>A0A3M8CSW4_9BACL</name>
<dbReference type="PROSITE" id="PS50850">
    <property type="entry name" value="MFS"/>
    <property type="match status" value="1"/>
</dbReference>
<dbReference type="Pfam" id="PF07690">
    <property type="entry name" value="MFS_1"/>
    <property type="match status" value="1"/>
</dbReference>
<feature type="domain" description="Major facilitator superfamily (MFS) profile" evidence="7">
    <location>
        <begin position="7"/>
        <end position="381"/>
    </location>
</feature>
<evidence type="ECO:0000256" key="5">
    <source>
        <dbReference type="ARBA" id="ARBA00022989"/>
    </source>
</evidence>
<evidence type="ECO:0000256" key="2">
    <source>
        <dbReference type="ARBA" id="ARBA00022448"/>
    </source>
</evidence>
<dbReference type="Proteomes" id="UP000281915">
    <property type="component" value="Unassembled WGS sequence"/>
</dbReference>
<keyword evidence="4" id="KW-0812">Transmembrane</keyword>
<evidence type="ECO:0000259" key="7">
    <source>
        <dbReference type="PROSITE" id="PS50850"/>
    </source>
</evidence>